<accession>A0AA44BDB8</accession>
<evidence type="ECO:0000313" key="2">
    <source>
        <dbReference type="EMBL" id="NBG88154.1"/>
    </source>
</evidence>
<name>A0AA44BDB8_9CLOT</name>
<evidence type="ECO:0008006" key="4">
    <source>
        <dbReference type="Google" id="ProtNLM"/>
    </source>
</evidence>
<sequence length="224" mass="25413">MGDNKKTRGVFRTGMLLLLLSLSSAALLLGCESDGIETIAETANELEETHGQTVEELNLLLQEEAELQTDFEETLETDDDLSTFGDGTSPVFRNLSDRKERMERLVELEEEYARHAETLRGYNGSLLDENALDSLAADLVQFFETLGIFRGEYVQNLEEKETYFEGLAAEDATYDIFTEGIHSLNAQHEIMREHFYGLDEELSVLSQGIEELQQTIQEIQEEEE</sequence>
<evidence type="ECO:0000256" key="1">
    <source>
        <dbReference type="SAM" id="SignalP"/>
    </source>
</evidence>
<feature type="signal peptide" evidence="1">
    <location>
        <begin position="1"/>
        <end position="25"/>
    </location>
</feature>
<dbReference type="EMBL" id="SUMG01000006">
    <property type="protein sequence ID" value="NBG88154.1"/>
    <property type="molecule type" value="Genomic_DNA"/>
</dbReference>
<dbReference type="InterPro" id="IPR036785">
    <property type="entry name" value="YkyA-like_sf"/>
</dbReference>
<feature type="chain" id="PRO_5041293028" description="Cell-wall binding lipoprotein" evidence="1">
    <location>
        <begin position="26"/>
        <end position="224"/>
    </location>
</feature>
<gene>
    <name evidence="2" type="ORF">ISALK_06530</name>
</gene>
<evidence type="ECO:0000313" key="3">
    <source>
        <dbReference type="Proteomes" id="UP000449710"/>
    </source>
</evidence>
<dbReference type="PROSITE" id="PS51257">
    <property type="entry name" value="PROKAR_LIPOPROTEIN"/>
    <property type="match status" value="1"/>
</dbReference>
<protein>
    <recommendedName>
        <fullName evidence="4">Cell-wall binding lipoprotein</fullName>
    </recommendedName>
</protein>
<comment type="caution">
    <text evidence="2">The sequence shown here is derived from an EMBL/GenBank/DDBJ whole genome shotgun (WGS) entry which is preliminary data.</text>
</comment>
<dbReference type="RefSeq" id="WP_160720386.1">
    <property type="nucleotide sequence ID" value="NZ_SUMG01000006.1"/>
</dbReference>
<dbReference type="Pfam" id="PF10368">
    <property type="entry name" value="YkyA"/>
    <property type="match status" value="1"/>
</dbReference>
<dbReference type="AlphaFoldDB" id="A0AA44BDB8"/>
<reference evidence="2 3" key="1">
    <citation type="submission" date="2019-04" db="EMBL/GenBank/DDBJ databases">
        <title>Isachenkonia alkalipeptolytica gen. nov. sp. nov. a new anaerobic, alkiliphilic organothrophic bacterium capable to reduce synthesized ferrihydrite isolated from a soda lake.</title>
        <authorList>
            <person name="Toshchakov S.V."/>
            <person name="Zavarzina D.G."/>
            <person name="Zhilina T.N."/>
            <person name="Kostrikina N.A."/>
            <person name="Kublanov I.V."/>
        </authorList>
    </citation>
    <scope>NUCLEOTIDE SEQUENCE [LARGE SCALE GENOMIC DNA]</scope>
    <source>
        <strain evidence="2 3">Z-1701</strain>
    </source>
</reference>
<keyword evidence="3" id="KW-1185">Reference proteome</keyword>
<organism evidence="2 3">
    <name type="scientific">Isachenkonia alkalipeptolytica</name>
    <dbReference type="NCBI Taxonomy" id="2565777"/>
    <lineage>
        <taxon>Bacteria</taxon>
        <taxon>Bacillati</taxon>
        <taxon>Bacillota</taxon>
        <taxon>Clostridia</taxon>
        <taxon>Eubacteriales</taxon>
        <taxon>Clostridiaceae</taxon>
        <taxon>Isachenkonia</taxon>
    </lineage>
</organism>
<proteinExistence type="predicted"/>
<dbReference type="InterPro" id="IPR019454">
    <property type="entry name" value="Lipoprot_YkyA-like"/>
</dbReference>
<dbReference type="Proteomes" id="UP000449710">
    <property type="component" value="Unassembled WGS sequence"/>
</dbReference>
<dbReference type="Gene3D" id="1.20.120.570">
    <property type="entry name" value="YkyA-like"/>
    <property type="match status" value="1"/>
</dbReference>
<keyword evidence="1" id="KW-0732">Signal</keyword>